<keyword evidence="2 6" id="KW-0812">Transmembrane</keyword>
<feature type="compositionally biased region" description="Basic and acidic residues" evidence="5">
    <location>
        <begin position="500"/>
        <end position="510"/>
    </location>
</feature>
<dbReference type="PANTHER" id="PTHR11384">
    <property type="entry name" value="ATP-BINDING CASSETTE, SUB-FAMILY D MEMBER"/>
    <property type="match status" value="1"/>
</dbReference>
<feature type="transmembrane region" description="Helical" evidence="6">
    <location>
        <begin position="367"/>
        <end position="388"/>
    </location>
</feature>
<dbReference type="InterPro" id="IPR011527">
    <property type="entry name" value="ABC1_TM_dom"/>
</dbReference>
<dbReference type="PANTHER" id="PTHR11384:SF59">
    <property type="entry name" value="LYSOSOMAL COBALAMIN TRANSPORTER ABCD4"/>
    <property type="match status" value="1"/>
</dbReference>
<proteinExistence type="predicted"/>
<feature type="transmembrane region" description="Helical" evidence="6">
    <location>
        <begin position="394"/>
        <end position="417"/>
    </location>
</feature>
<dbReference type="EMBL" id="BFEA01000296">
    <property type="protein sequence ID" value="GBG78462.1"/>
    <property type="molecule type" value="Genomic_DNA"/>
</dbReference>
<organism evidence="8 9">
    <name type="scientific">Chara braunii</name>
    <name type="common">Braun's stonewort</name>
    <dbReference type="NCBI Taxonomy" id="69332"/>
    <lineage>
        <taxon>Eukaryota</taxon>
        <taxon>Viridiplantae</taxon>
        <taxon>Streptophyta</taxon>
        <taxon>Charophyceae</taxon>
        <taxon>Charales</taxon>
        <taxon>Characeae</taxon>
        <taxon>Chara</taxon>
    </lineage>
</organism>
<dbReference type="InterPro" id="IPR036640">
    <property type="entry name" value="ABC1_TM_sf"/>
</dbReference>
<keyword evidence="3 6" id="KW-1133">Transmembrane helix</keyword>
<dbReference type="Gramene" id="GBG78462">
    <property type="protein sequence ID" value="GBG78462"/>
    <property type="gene ID" value="CBR_g26492"/>
</dbReference>
<evidence type="ECO:0000313" key="9">
    <source>
        <dbReference type="Proteomes" id="UP000265515"/>
    </source>
</evidence>
<feature type="compositionally biased region" description="Polar residues" evidence="5">
    <location>
        <begin position="581"/>
        <end position="598"/>
    </location>
</feature>
<dbReference type="STRING" id="69332.A0A388L8A3"/>
<comment type="caution">
    <text evidence="8">The sequence shown here is derived from an EMBL/GenBank/DDBJ whole genome shotgun (WGS) entry which is preliminary data.</text>
</comment>
<evidence type="ECO:0000256" key="4">
    <source>
        <dbReference type="ARBA" id="ARBA00023136"/>
    </source>
</evidence>
<evidence type="ECO:0000256" key="3">
    <source>
        <dbReference type="ARBA" id="ARBA00022989"/>
    </source>
</evidence>
<dbReference type="PROSITE" id="PS50929">
    <property type="entry name" value="ABC_TM1F"/>
    <property type="match status" value="1"/>
</dbReference>
<protein>
    <recommendedName>
        <fullName evidence="7">ABC transmembrane type-1 domain-containing protein</fullName>
    </recommendedName>
</protein>
<feature type="region of interest" description="Disordered" evidence="5">
    <location>
        <begin position="573"/>
        <end position="600"/>
    </location>
</feature>
<feature type="region of interest" description="Disordered" evidence="5">
    <location>
        <begin position="500"/>
        <end position="520"/>
    </location>
</feature>
<dbReference type="Gene3D" id="1.20.1560.10">
    <property type="entry name" value="ABC transporter type 1, transmembrane domain"/>
    <property type="match status" value="1"/>
</dbReference>
<dbReference type="GO" id="GO:0016020">
    <property type="term" value="C:membrane"/>
    <property type="evidence" value="ECO:0007669"/>
    <property type="project" value="InterPro"/>
</dbReference>
<reference evidence="8 9" key="1">
    <citation type="journal article" date="2018" name="Cell">
        <title>The Chara Genome: Secondary Complexity and Implications for Plant Terrestrialization.</title>
        <authorList>
            <person name="Nishiyama T."/>
            <person name="Sakayama H."/>
            <person name="Vries J.D."/>
            <person name="Buschmann H."/>
            <person name="Saint-Marcoux D."/>
            <person name="Ullrich K.K."/>
            <person name="Haas F.B."/>
            <person name="Vanderstraeten L."/>
            <person name="Becker D."/>
            <person name="Lang D."/>
            <person name="Vosolsobe S."/>
            <person name="Rombauts S."/>
            <person name="Wilhelmsson P.K.I."/>
            <person name="Janitza P."/>
            <person name="Kern R."/>
            <person name="Heyl A."/>
            <person name="Rumpler F."/>
            <person name="Villalobos L.I.A.C."/>
            <person name="Clay J.M."/>
            <person name="Skokan R."/>
            <person name="Toyoda A."/>
            <person name="Suzuki Y."/>
            <person name="Kagoshima H."/>
            <person name="Schijlen E."/>
            <person name="Tajeshwar N."/>
            <person name="Catarino B."/>
            <person name="Hetherington A.J."/>
            <person name="Saltykova A."/>
            <person name="Bonnot C."/>
            <person name="Breuninger H."/>
            <person name="Symeonidi A."/>
            <person name="Radhakrishnan G.V."/>
            <person name="Van Nieuwerburgh F."/>
            <person name="Deforce D."/>
            <person name="Chang C."/>
            <person name="Karol K.G."/>
            <person name="Hedrich R."/>
            <person name="Ulvskov P."/>
            <person name="Glockner G."/>
            <person name="Delwiche C.F."/>
            <person name="Petrasek J."/>
            <person name="Van de Peer Y."/>
            <person name="Friml J."/>
            <person name="Beilby M."/>
            <person name="Dolan L."/>
            <person name="Kohara Y."/>
            <person name="Sugano S."/>
            <person name="Fujiyama A."/>
            <person name="Delaux P.-M."/>
            <person name="Quint M."/>
            <person name="TheiBen G."/>
            <person name="Hagemann M."/>
            <person name="Harholt J."/>
            <person name="Dunand C."/>
            <person name="Zachgo S."/>
            <person name="Langdale J."/>
            <person name="Maumus F."/>
            <person name="Straeten D.V.D."/>
            <person name="Gould S.B."/>
            <person name="Rensing S.A."/>
        </authorList>
    </citation>
    <scope>NUCLEOTIDE SEQUENCE [LARGE SCALE GENOMIC DNA]</scope>
    <source>
        <strain evidence="8 9">S276</strain>
    </source>
</reference>
<dbReference type="Proteomes" id="UP000265515">
    <property type="component" value="Unassembled WGS sequence"/>
</dbReference>
<feature type="compositionally biased region" description="Polar residues" evidence="5">
    <location>
        <begin position="199"/>
        <end position="215"/>
    </location>
</feature>
<feature type="region of interest" description="Disordered" evidence="5">
    <location>
        <begin position="148"/>
        <end position="221"/>
    </location>
</feature>
<feature type="compositionally biased region" description="Basic and acidic residues" evidence="5">
    <location>
        <begin position="175"/>
        <end position="184"/>
    </location>
</feature>
<dbReference type="GO" id="GO:0005524">
    <property type="term" value="F:ATP binding"/>
    <property type="evidence" value="ECO:0007669"/>
    <property type="project" value="InterPro"/>
</dbReference>
<keyword evidence="4 6" id="KW-0472">Membrane</keyword>
<dbReference type="SUPFAM" id="SSF90123">
    <property type="entry name" value="ABC transporter transmembrane region"/>
    <property type="match status" value="1"/>
</dbReference>
<evidence type="ECO:0000259" key="7">
    <source>
        <dbReference type="PROSITE" id="PS50929"/>
    </source>
</evidence>
<feature type="domain" description="ABC transmembrane type-1" evidence="7">
    <location>
        <begin position="254"/>
        <end position="414"/>
    </location>
</feature>
<accession>A0A388L8A3</accession>
<evidence type="ECO:0000313" key="8">
    <source>
        <dbReference type="EMBL" id="GBG78462.1"/>
    </source>
</evidence>
<dbReference type="Pfam" id="PF06472">
    <property type="entry name" value="ABC_membrane_2"/>
    <property type="match status" value="1"/>
</dbReference>
<feature type="transmembrane region" description="Helical" evidence="6">
    <location>
        <begin position="253"/>
        <end position="273"/>
    </location>
</feature>
<dbReference type="OrthoDB" id="422637at2759"/>
<keyword evidence="1" id="KW-0813">Transport</keyword>
<gene>
    <name evidence="8" type="ORF">CBR_g26492</name>
</gene>
<dbReference type="AlphaFoldDB" id="A0A388L8A3"/>
<name>A0A388L8A3_CHABU</name>
<keyword evidence="9" id="KW-1185">Reference proteome</keyword>
<dbReference type="InterPro" id="IPR050835">
    <property type="entry name" value="ABC_transporter_sub-D"/>
</dbReference>
<evidence type="ECO:0000256" key="5">
    <source>
        <dbReference type="SAM" id="MobiDB-lite"/>
    </source>
</evidence>
<dbReference type="GO" id="GO:0140359">
    <property type="term" value="F:ABC-type transporter activity"/>
    <property type="evidence" value="ECO:0007669"/>
    <property type="project" value="InterPro"/>
</dbReference>
<evidence type="ECO:0000256" key="2">
    <source>
        <dbReference type="ARBA" id="ARBA00022692"/>
    </source>
</evidence>
<evidence type="ECO:0000256" key="6">
    <source>
        <dbReference type="SAM" id="Phobius"/>
    </source>
</evidence>
<feature type="transmembrane region" description="Helical" evidence="6">
    <location>
        <begin position="293"/>
        <end position="313"/>
    </location>
</feature>
<sequence>MPSLLARRWADDRGEKARALVGGARGKGAVNRREQQGGFPIATGGTDPRFSHLAILHPKISCSMPLSMPHVHVAATWTHDADVDDRMSSSRRTTTPTSIRFVGRDITQCRRRRRKAGTRAHGVGTESAATWGKGDRTTTCATKCAAVRRTATPRSEKRAGERRRLRVLASSTSTESERNARTDPDGAAVRKGNLAANHVPSTSSMANSSGETSGEASDDQMKSPDIRTLWYRFIHVAAPYWSSEDKTQARLRVAAVFLMTLATTGISVAFNFLGRDFYNALSSKDQEQFTKQLLYYLGAFVVGIPVFVIRDYLRETLALRWRAWMTKEYIGRYFGDRTFYNIQSASLIDNPDQRIVDDIASFTVTSLAFALAIFNACIDLISFSGILYGIYPPLFGVLIVYSLGGTALSVALGKELLISSRNLDFFTSGYKYLIQLLPAAVVAPLYFSGKIEFGVISQSFSAFNHVLSDFSIIVFQFQAISSFSAVVDRLGEFTDLLEESDKQRAKREGEGEGEGEEEVPGAVDGQVDVVQRSTINLIDSPYQGRHQVLAASVAASPPSEMASVMRYAAAAAADDDDEGVNSRQESSQYGTGSNSSEDLSLRPGRIFRESAAAPSSQDAAVLLEIEDLTLFTPQYTNRLILNLSLTIREGEHLLVLSSNCT</sequence>
<feature type="transmembrane region" description="Helical" evidence="6">
    <location>
        <begin position="429"/>
        <end position="447"/>
    </location>
</feature>
<evidence type="ECO:0000256" key="1">
    <source>
        <dbReference type="ARBA" id="ARBA00022448"/>
    </source>
</evidence>